<keyword evidence="13" id="KW-1185">Reference proteome</keyword>
<dbReference type="FunFam" id="2.60.40.10:FF:000774">
    <property type="entry name" value="Hepatitis A virus cellular receptor 1"/>
    <property type="match status" value="1"/>
</dbReference>
<dbReference type="SMART" id="SM00409">
    <property type="entry name" value="IG"/>
    <property type="match status" value="1"/>
</dbReference>
<sequence length="190" mass="21011">MSAAVGDTVTLPCTYPTGSGTTTMCWGRGPCPNSKCNNKIIWTDGSKVSWRKSDRYQLMGDIEEGNVTLTITGVTPDDAGTYCCRVEIPGIFNDQKKEINVKIREDAFVLGPSTSSTLNVTWTTNNERSYCSVFYTVVTLLVVLIILFGILLYRNRLHEKKMDDMFLTVSAISPGTLKAAQAVENVYMKI</sequence>
<evidence type="ECO:0000256" key="5">
    <source>
        <dbReference type="ARBA" id="ARBA00023136"/>
    </source>
</evidence>
<evidence type="ECO:0000256" key="10">
    <source>
        <dbReference type="SAM" id="Phobius"/>
    </source>
</evidence>
<dbReference type="GO" id="GO:0016020">
    <property type="term" value="C:membrane"/>
    <property type="evidence" value="ECO:0007669"/>
    <property type="project" value="UniProtKB-SubCell"/>
</dbReference>
<dbReference type="Gene3D" id="2.60.40.10">
    <property type="entry name" value="Immunoglobulins"/>
    <property type="match status" value="1"/>
</dbReference>
<dbReference type="PROSITE" id="PS50835">
    <property type="entry name" value="IG_LIKE"/>
    <property type="match status" value="1"/>
</dbReference>
<protein>
    <recommendedName>
        <fullName evidence="11">Ig-like domain-containing protein</fullName>
    </recommendedName>
</protein>
<evidence type="ECO:0000256" key="2">
    <source>
        <dbReference type="ARBA" id="ARBA00022692"/>
    </source>
</evidence>
<dbReference type="SMART" id="SM00406">
    <property type="entry name" value="IGv"/>
    <property type="match status" value="1"/>
</dbReference>
<accession>A0A8J6JVC5</accession>
<evidence type="ECO:0000313" key="12">
    <source>
        <dbReference type="EMBL" id="KAG9470572.1"/>
    </source>
</evidence>
<evidence type="ECO:0000256" key="6">
    <source>
        <dbReference type="ARBA" id="ARBA00023157"/>
    </source>
</evidence>
<evidence type="ECO:0000256" key="8">
    <source>
        <dbReference type="ARBA" id="ARBA00023319"/>
    </source>
</evidence>
<dbReference type="SUPFAM" id="SSF48726">
    <property type="entry name" value="Immunoglobulin"/>
    <property type="match status" value="1"/>
</dbReference>
<organism evidence="12 13">
    <name type="scientific">Eleutherodactylus coqui</name>
    <name type="common">Puerto Rican coqui</name>
    <dbReference type="NCBI Taxonomy" id="57060"/>
    <lineage>
        <taxon>Eukaryota</taxon>
        <taxon>Metazoa</taxon>
        <taxon>Chordata</taxon>
        <taxon>Craniata</taxon>
        <taxon>Vertebrata</taxon>
        <taxon>Euteleostomi</taxon>
        <taxon>Amphibia</taxon>
        <taxon>Batrachia</taxon>
        <taxon>Anura</taxon>
        <taxon>Neobatrachia</taxon>
        <taxon>Hyloidea</taxon>
        <taxon>Eleutherodactylidae</taxon>
        <taxon>Eleutherodactylinae</taxon>
        <taxon>Eleutherodactylus</taxon>
        <taxon>Eleutherodactylus</taxon>
    </lineage>
</organism>
<dbReference type="Pfam" id="PF07686">
    <property type="entry name" value="V-set"/>
    <property type="match status" value="1"/>
</dbReference>
<dbReference type="Proteomes" id="UP000770717">
    <property type="component" value="Unassembled WGS sequence"/>
</dbReference>
<dbReference type="GO" id="GO:0043277">
    <property type="term" value="P:apoptotic cell clearance"/>
    <property type="evidence" value="ECO:0007669"/>
    <property type="project" value="TreeGrafter"/>
</dbReference>
<evidence type="ECO:0000256" key="9">
    <source>
        <dbReference type="ARBA" id="ARBA00038203"/>
    </source>
</evidence>
<reference evidence="12" key="1">
    <citation type="thesis" date="2020" institute="ProQuest LLC" country="789 East Eisenhower Parkway, Ann Arbor, MI, USA">
        <title>Comparative Genomics and Chromosome Evolution.</title>
        <authorList>
            <person name="Mudd A.B."/>
        </authorList>
    </citation>
    <scope>NUCLEOTIDE SEQUENCE</scope>
    <source>
        <strain evidence="12">HN-11 Male</strain>
        <tissue evidence="12">Kidney and liver</tissue>
    </source>
</reference>
<keyword evidence="6" id="KW-1015">Disulfide bond</keyword>
<evidence type="ECO:0000259" key="11">
    <source>
        <dbReference type="PROSITE" id="PS50835"/>
    </source>
</evidence>
<evidence type="ECO:0000256" key="4">
    <source>
        <dbReference type="ARBA" id="ARBA00022989"/>
    </source>
</evidence>
<comment type="subcellular location">
    <subcellularLocation>
        <location evidence="1">Membrane</location>
        <topology evidence="1">Single-pass type I membrane protein</topology>
    </subcellularLocation>
</comment>
<dbReference type="InterPro" id="IPR013106">
    <property type="entry name" value="Ig_V-set"/>
</dbReference>
<gene>
    <name evidence="12" type="ORF">GDO78_017360</name>
</gene>
<dbReference type="InterPro" id="IPR003599">
    <property type="entry name" value="Ig_sub"/>
</dbReference>
<keyword evidence="7" id="KW-0325">Glycoprotein</keyword>
<evidence type="ECO:0000256" key="3">
    <source>
        <dbReference type="ARBA" id="ARBA00022729"/>
    </source>
</evidence>
<evidence type="ECO:0000313" key="13">
    <source>
        <dbReference type="Proteomes" id="UP000770717"/>
    </source>
</evidence>
<dbReference type="PANTHER" id="PTHR46608:SF3">
    <property type="entry name" value="T-CELL IMMUNOGLOBULIN AND MUCIN DOMAIN-CONTAINING PROTEIN 4"/>
    <property type="match status" value="1"/>
</dbReference>
<dbReference type="InterPro" id="IPR036179">
    <property type="entry name" value="Ig-like_dom_sf"/>
</dbReference>
<evidence type="ECO:0000256" key="1">
    <source>
        <dbReference type="ARBA" id="ARBA00004479"/>
    </source>
</evidence>
<dbReference type="AlphaFoldDB" id="A0A8J6JVC5"/>
<keyword evidence="5 10" id="KW-0472">Membrane</keyword>
<proteinExistence type="inferred from homology"/>
<name>A0A8J6JVC5_ELECQ</name>
<keyword evidence="8" id="KW-0393">Immunoglobulin domain</keyword>
<comment type="similarity">
    <text evidence="9">Belongs to the immunoglobulin superfamily. TIM family.</text>
</comment>
<comment type="caution">
    <text evidence="12">The sequence shown here is derived from an EMBL/GenBank/DDBJ whole genome shotgun (WGS) entry which is preliminary data.</text>
</comment>
<evidence type="ECO:0000256" key="7">
    <source>
        <dbReference type="ARBA" id="ARBA00023180"/>
    </source>
</evidence>
<dbReference type="InterPro" id="IPR013783">
    <property type="entry name" value="Ig-like_fold"/>
</dbReference>
<dbReference type="GO" id="GO:0060097">
    <property type="term" value="P:cytoskeletal rearrangement involved in phagocytosis, engulfment"/>
    <property type="evidence" value="ECO:0007669"/>
    <property type="project" value="TreeGrafter"/>
</dbReference>
<keyword evidence="4 10" id="KW-1133">Transmembrane helix</keyword>
<feature type="domain" description="Ig-like" evidence="11">
    <location>
        <begin position="1"/>
        <end position="100"/>
    </location>
</feature>
<dbReference type="InterPro" id="IPR007110">
    <property type="entry name" value="Ig-like_dom"/>
</dbReference>
<feature type="transmembrane region" description="Helical" evidence="10">
    <location>
        <begin position="133"/>
        <end position="153"/>
    </location>
</feature>
<keyword evidence="3" id="KW-0732">Signal</keyword>
<dbReference type="GO" id="GO:0001786">
    <property type="term" value="F:phosphatidylserine binding"/>
    <property type="evidence" value="ECO:0007669"/>
    <property type="project" value="TreeGrafter"/>
</dbReference>
<dbReference type="OrthoDB" id="434099at2759"/>
<keyword evidence="2 10" id="KW-0812">Transmembrane</keyword>
<dbReference type="PANTHER" id="PTHR46608">
    <property type="entry name" value="T-CELL IMMUNOGLOBULIN AND MUCIN DOMAIN-CONTAINING PROTEIN 4"/>
    <property type="match status" value="1"/>
</dbReference>
<dbReference type="EMBL" id="WNTK01000258">
    <property type="protein sequence ID" value="KAG9470572.1"/>
    <property type="molecule type" value="Genomic_DNA"/>
</dbReference>